<dbReference type="EMBL" id="UFSW01000001">
    <property type="protein sequence ID" value="SUU98756.1"/>
    <property type="molecule type" value="Genomic_DNA"/>
</dbReference>
<dbReference type="PIRSF" id="PIRSF029215">
    <property type="entry name" value="UCP029215"/>
    <property type="match status" value="1"/>
</dbReference>
<dbReference type="RefSeq" id="WP_017807109.1">
    <property type="nucleotide sequence ID" value="NZ_CP034110.1"/>
</dbReference>
<proteinExistence type="predicted"/>
<accession>A0A0F5F068</accession>
<organism evidence="2 9">
    <name type="scientific">Avibacterium paragallinarum</name>
    <name type="common">Haemophilus gallinarum</name>
    <dbReference type="NCBI Taxonomy" id="728"/>
    <lineage>
        <taxon>Bacteria</taxon>
        <taxon>Pseudomonadati</taxon>
        <taxon>Pseudomonadota</taxon>
        <taxon>Gammaproteobacteria</taxon>
        <taxon>Pasteurellales</taxon>
        <taxon>Pasteurellaceae</taxon>
        <taxon>Avibacterium</taxon>
    </lineage>
</organism>
<dbReference type="Pfam" id="PF09979">
    <property type="entry name" value="DUF2213"/>
    <property type="match status" value="1"/>
</dbReference>
<reference evidence="7 8" key="1">
    <citation type="submission" date="2018-06" db="EMBL/GenBank/DDBJ databases">
        <authorList>
            <consortium name="Pathogen Informatics"/>
            <person name="Doyle S."/>
        </authorList>
    </citation>
    <scope>NUCLEOTIDE SEQUENCE [LARGE SCALE GENOMIC DNA]</scope>
    <source>
        <strain evidence="4 8">NCTC10926</strain>
        <strain evidence="3 7">NCTC11296</strain>
    </source>
</reference>
<name>A0A0F5F068_AVIPA</name>
<dbReference type="GeneID" id="66255070"/>
<dbReference type="Proteomes" id="UP000294229">
    <property type="component" value="Unassembled WGS sequence"/>
</dbReference>
<dbReference type="EMBL" id="UFSW01000002">
    <property type="protein sequence ID" value="SUV40811.1"/>
    <property type="molecule type" value="Genomic_DNA"/>
</dbReference>
<dbReference type="STRING" id="728.VY92_02890"/>
<dbReference type="AlphaFoldDB" id="A0A0F5F068"/>
<dbReference type="EMBL" id="UFSW01000001">
    <property type="protein sequence ID" value="SUU97536.1"/>
    <property type="molecule type" value="Genomic_DNA"/>
</dbReference>
<evidence type="ECO:0000313" key="7">
    <source>
        <dbReference type="Proteomes" id="UP000254465"/>
    </source>
</evidence>
<dbReference type="Proteomes" id="UP000254620">
    <property type="component" value="Unassembled WGS sequence"/>
</dbReference>
<evidence type="ECO:0000313" key="5">
    <source>
        <dbReference type="EMBL" id="SUU98756.1"/>
    </source>
</evidence>
<evidence type="ECO:0000313" key="2">
    <source>
        <dbReference type="EMBL" id="RZN58171.1"/>
    </source>
</evidence>
<evidence type="ECO:0000313" key="6">
    <source>
        <dbReference type="EMBL" id="SUV40811.1"/>
    </source>
</evidence>
<evidence type="ECO:0000313" key="3">
    <source>
        <dbReference type="EMBL" id="STO71783.1"/>
    </source>
</evidence>
<feature type="compositionally biased region" description="Basic and acidic residues" evidence="1">
    <location>
        <begin position="211"/>
        <end position="250"/>
    </location>
</feature>
<dbReference type="eggNOG" id="COG3566">
    <property type="taxonomic scope" value="Bacteria"/>
</dbReference>
<protein>
    <submittedName>
        <fullName evidence="2">DUF2213 domain-containing protein</fullName>
    </submittedName>
    <submittedName>
        <fullName evidence="3">Uncharacterized protein conserved in bacteria</fullName>
    </submittedName>
</protein>
<gene>
    <name evidence="2" type="ORF">EIG79_07980</name>
    <name evidence="4" type="ORF">NCTC10926_00928</name>
    <name evidence="5" type="ORF">NCTC10926_02198</name>
    <name evidence="6" type="ORF">NCTC10926_02869</name>
    <name evidence="3" type="ORF">NCTC11296_01696</name>
</gene>
<feature type="region of interest" description="Disordered" evidence="1">
    <location>
        <begin position="196"/>
        <end position="250"/>
    </location>
</feature>
<reference evidence="2 9" key="2">
    <citation type="submission" date="2018-11" db="EMBL/GenBank/DDBJ databases">
        <title>Sequencing Av. paragallinarum serogroups.</title>
        <authorList>
            <person name="Hellmuth J.E."/>
            <person name="Boucher C.E."/>
            <person name="Cason E.D."/>
        </authorList>
    </citation>
    <scope>NUCLEOTIDE SEQUENCE [LARGE SCALE GENOMIC DNA]</scope>
    <source>
        <strain evidence="2 9">SA-3</strain>
    </source>
</reference>
<evidence type="ECO:0000256" key="1">
    <source>
        <dbReference type="SAM" id="MobiDB-lite"/>
    </source>
</evidence>
<evidence type="ECO:0000313" key="8">
    <source>
        <dbReference type="Proteomes" id="UP000254620"/>
    </source>
</evidence>
<dbReference type="Proteomes" id="UP000254465">
    <property type="component" value="Unassembled WGS sequence"/>
</dbReference>
<evidence type="ECO:0000313" key="9">
    <source>
        <dbReference type="Proteomes" id="UP000294229"/>
    </source>
</evidence>
<evidence type="ECO:0000313" key="4">
    <source>
        <dbReference type="EMBL" id="SUU97536.1"/>
    </source>
</evidence>
<dbReference type="EMBL" id="RQXS01000036">
    <property type="protein sequence ID" value="RZN58171.1"/>
    <property type="molecule type" value="Genomic_DNA"/>
</dbReference>
<dbReference type="EMBL" id="UGHK01000002">
    <property type="protein sequence ID" value="STO71783.1"/>
    <property type="molecule type" value="Genomic_DNA"/>
</dbReference>
<dbReference type="OrthoDB" id="9813763at2"/>
<dbReference type="InterPro" id="IPR016913">
    <property type="entry name" value="UCP029215"/>
</dbReference>
<sequence>MRFNDKAQTARTFTKDGYLVVPATLSKVGIFDYLDSELNVGNQKAVKKVARTEGSLFGNETIKSFEGVPITVGHPKENVNAKNWKALSVGVVRNVVRDQDTLKGEAWIYDEETIRLIQDHGIQELSCGYDCKLTQTQVNGADYEMSPMIGNHVAIVARGRCGGTVKLADEENAMSKKVKLLDSILGVFGISLSDEQKKQIEEEDDEQTSEMPKKKSGENQPEKPAEQSAKKEKNAASDEEKEKEKRNVKDEALVKENAELKAKIQKLEDEAKASVTAQKRSAVLADAKMISADLSFADSDTVRQIQEKVIVHSGIAPAETLTALSDEAIEGMYQAAKNISKKLQDHQLGSAFLNDSKPQSVGIDFNKLYGGQQ</sequence>
<dbReference type="KEGG" id="apag:EIA51_02195"/>